<evidence type="ECO:0000256" key="1">
    <source>
        <dbReference type="SAM" id="MobiDB-lite"/>
    </source>
</evidence>
<evidence type="ECO:0000313" key="2">
    <source>
        <dbReference type="EMBL" id="CAI9152594.1"/>
    </source>
</evidence>
<feature type="compositionally biased region" description="Basic and acidic residues" evidence="1">
    <location>
        <begin position="53"/>
        <end position="81"/>
    </location>
</feature>
<feature type="compositionally biased region" description="Basic and acidic residues" evidence="1">
    <location>
        <begin position="95"/>
        <end position="107"/>
    </location>
</feature>
<proteinExistence type="predicted"/>
<protein>
    <submittedName>
        <fullName evidence="2">Uncharacterized protein</fullName>
    </submittedName>
</protein>
<dbReference type="EMBL" id="OX459937">
    <property type="protein sequence ID" value="CAI9152594.1"/>
    <property type="molecule type" value="Genomic_DNA"/>
</dbReference>
<gene>
    <name evidence="2" type="ORF">MRATA1EN1_LOCUS1556</name>
</gene>
<feature type="compositionally biased region" description="Basic and acidic residues" evidence="1">
    <location>
        <begin position="21"/>
        <end position="36"/>
    </location>
</feature>
<organism evidence="2 3">
    <name type="scientific">Rangifer tarandus platyrhynchus</name>
    <name type="common">Svalbard reindeer</name>
    <dbReference type="NCBI Taxonomy" id="3082113"/>
    <lineage>
        <taxon>Eukaryota</taxon>
        <taxon>Metazoa</taxon>
        <taxon>Chordata</taxon>
        <taxon>Craniata</taxon>
        <taxon>Vertebrata</taxon>
        <taxon>Euteleostomi</taxon>
        <taxon>Mammalia</taxon>
        <taxon>Eutheria</taxon>
        <taxon>Laurasiatheria</taxon>
        <taxon>Artiodactyla</taxon>
        <taxon>Ruminantia</taxon>
        <taxon>Pecora</taxon>
        <taxon>Cervidae</taxon>
        <taxon>Odocoileinae</taxon>
        <taxon>Rangifer</taxon>
    </lineage>
</organism>
<sequence>MLISGLGVGDAWARGLPEEVTSGRDLELQEQSRTRIPDPGSSSAAPAYTSPEEMDHLPRNTARARDRGHDDPLNDARETHQQARRILTQQNSTCEKLDTEQYRQNEL</sequence>
<evidence type="ECO:0000313" key="3">
    <source>
        <dbReference type="Proteomes" id="UP001176941"/>
    </source>
</evidence>
<dbReference type="Proteomes" id="UP001176941">
    <property type="component" value="Chromosome 1"/>
</dbReference>
<keyword evidence="3" id="KW-1185">Reference proteome</keyword>
<accession>A0ABN8XYC6</accession>
<feature type="region of interest" description="Disordered" evidence="1">
    <location>
        <begin position="1"/>
        <end position="107"/>
    </location>
</feature>
<reference evidence="2" key="1">
    <citation type="submission" date="2023-04" db="EMBL/GenBank/DDBJ databases">
        <authorList>
            <consortium name="ELIXIR-Norway"/>
        </authorList>
    </citation>
    <scope>NUCLEOTIDE SEQUENCE [LARGE SCALE GENOMIC DNA]</scope>
</reference>
<name>A0ABN8XYC6_RANTA</name>